<comment type="caution">
    <text evidence="2">The sequence shown here is derived from an EMBL/GenBank/DDBJ whole genome shotgun (WGS) entry which is preliminary data.</text>
</comment>
<accession>A0ABT1XCH2</accession>
<dbReference type="Proteomes" id="UP001524642">
    <property type="component" value="Unassembled WGS sequence"/>
</dbReference>
<reference evidence="2 3" key="1">
    <citation type="submission" date="2022-06" db="EMBL/GenBank/DDBJ databases">
        <title>Roseomonas CN29.</title>
        <authorList>
            <person name="Cheng Y."/>
            <person name="He X."/>
        </authorList>
    </citation>
    <scope>NUCLEOTIDE SEQUENCE [LARGE SCALE GENOMIC DNA]</scope>
    <source>
        <strain evidence="2 3">CN29</strain>
    </source>
</reference>
<gene>
    <name evidence="2" type="ORF">NRP21_27665</name>
</gene>
<evidence type="ECO:0000256" key="1">
    <source>
        <dbReference type="SAM" id="MobiDB-lite"/>
    </source>
</evidence>
<keyword evidence="3" id="KW-1185">Reference proteome</keyword>
<sequence length="70" mass="8373">MKPGDLMRPDWALPFWRSPEMRKRRVSPQSTFTVKDDDPPPEEEPDSIRVEFDGQCWDEWLPRQLFVLAI</sequence>
<feature type="region of interest" description="Disordered" evidence="1">
    <location>
        <begin position="22"/>
        <end position="47"/>
    </location>
</feature>
<protein>
    <submittedName>
        <fullName evidence="2">Uncharacterized protein</fullName>
    </submittedName>
</protein>
<name>A0ABT1XCH2_9PROT</name>
<dbReference type="RefSeq" id="WP_257719481.1">
    <property type="nucleotide sequence ID" value="NZ_JANJOU010000043.1"/>
</dbReference>
<dbReference type="EMBL" id="JANJOU010000043">
    <property type="protein sequence ID" value="MCR0985836.1"/>
    <property type="molecule type" value="Genomic_DNA"/>
</dbReference>
<proteinExistence type="predicted"/>
<evidence type="ECO:0000313" key="3">
    <source>
        <dbReference type="Proteomes" id="UP001524642"/>
    </source>
</evidence>
<organism evidence="2 3">
    <name type="scientific">Roseomonas populi</name>
    <dbReference type="NCBI Taxonomy" id="3121582"/>
    <lineage>
        <taxon>Bacteria</taxon>
        <taxon>Pseudomonadati</taxon>
        <taxon>Pseudomonadota</taxon>
        <taxon>Alphaproteobacteria</taxon>
        <taxon>Acetobacterales</taxon>
        <taxon>Roseomonadaceae</taxon>
        <taxon>Roseomonas</taxon>
    </lineage>
</organism>
<evidence type="ECO:0000313" key="2">
    <source>
        <dbReference type="EMBL" id="MCR0985836.1"/>
    </source>
</evidence>